<evidence type="ECO:0000313" key="6">
    <source>
        <dbReference type="Proteomes" id="UP001595536"/>
    </source>
</evidence>
<dbReference type="InterPro" id="IPR041614">
    <property type="entry name" value="DprA_WH"/>
</dbReference>
<sequence>MTTSPARLLDDRVRADWLRLLRTQGVGPRSFFRLLDRYGGAAQALEALPELAARAGRTVLIPSRDAIDRELDAARRLGVRFVARGEADYPPALRFIDSPPPLLAVRGQGQALAMPAVAIVGSRNASAAGQRIAALLAGRLGEEGYAVISGLARGVDAAAHEASLRAGTVAVLAGGHDRVYPREHARLLEAILERGAAVSEMPMGWTPRGQDFPRRNRIISGMSLGVVVVEATLRSGSLITARFAAEQGREVFAVPGSPLDPRAGGTNRLLRDGATLCCGPEDVLAALAPLAGRPPPAGAMREERASAGDPPLWEELDVELLGLAEPGGAGPPADDDTPPPAPPEEPEGAGAPAAAPGGGPGAALARVERLLGPAPVAVDDLVALSGLSVHEVSAALCELALQGRLEHHGAQAVSLAPRA</sequence>
<dbReference type="SUPFAM" id="SSF102405">
    <property type="entry name" value="MCP/YpsA-like"/>
    <property type="match status" value="1"/>
</dbReference>
<dbReference type="NCBIfam" id="TIGR00732">
    <property type="entry name" value="dprA"/>
    <property type="match status" value="1"/>
</dbReference>
<dbReference type="Gene3D" id="1.10.10.10">
    <property type="entry name" value="Winged helix-like DNA-binding domain superfamily/Winged helix DNA-binding domain"/>
    <property type="match status" value="1"/>
</dbReference>
<evidence type="ECO:0000259" key="4">
    <source>
        <dbReference type="Pfam" id="PF17782"/>
    </source>
</evidence>
<protein>
    <submittedName>
        <fullName evidence="5">DNA-processing protein DprA</fullName>
    </submittedName>
</protein>
<dbReference type="InterPro" id="IPR057666">
    <property type="entry name" value="DrpA_SLOG"/>
</dbReference>
<dbReference type="Gene3D" id="3.40.50.450">
    <property type="match status" value="1"/>
</dbReference>
<feature type="region of interest" description="Disordered" evidence="2">
    <location>
        <begin position="323"/>
        <end position="361"/>
    </location>
</feature>
<reference evidence="6" key="1">
    <citation type="journal article" date="2019" name="Int. J. Syst. Evol. Microbiol.">
        <title>The Global Catalogue of Microorganisms (GCM) 10K type strain sequencing project: providing services to taxonomists for standard genome sequencing and annotation.</title>
        <authorList>
            <consortium name="The Broad Institute Genomics Platform"/>
            <consortium name="The Broad Institute Genome Sequencing Center for Infectious Disease"/>
            <person name="Wu L."/>
            <person name="Ma J."/>
        </authorList>
    </citation>
    <scope>NUCLEOTIDE SEQUENCE [LARGE SCALE GENOMIC DNA]</scope>
    <source>
        <strain evidence="6">CCM 7941</strain>
    </source>
</reference>
<accession>A0ABV7LDV2</accession>
<dbReference type="PANTHER" id="PTHR43022">
    <property type="entry name" value="PROTEIN SMF"/>
    <property type="match status" value="1"/>
</dbReference>
<dbReference type="Pfam" id="PF02481">
    <property type="entry name" value="DNA_processg_A"/>
    <property type="match status" value="1"/>
</dbReference>
<dbReference type="Pfam" id="PF17782">
    <property type="entry name" value="WHD_DprA"/>
    <property type="match status" value="1"/>
</dbReference>
<proteinExistence type="inferred from homology"/>
<organism evidence="5 6">
    <name type="scientific">Camelimonas abortus</name>
    <dbReference type="NCBI Taxonomy" id="1017184"/>
    <lineage>
        <taxon>Bacteria</taxon>
        <taxon>Pseudomonadati</taxon>
        <taxon>Pseudomonadota</taxon>
        <taxon>Alphaproteobacteria</taxon>
        <taxon>Hyphomicrobiales</taxon>
        <taxon>Chelatococcaceae</taxon>
        <taxon>Camelimonas</taxon>
    </lineage>
</organism>
<gene>
    <name evidence="5" type="primary">dprA</name>
    <name evidence="5" type="ORF">ACFOEX_07145</name>
</gene>
<dbReference type="RefSeq" id="WP_376830719.1">
    <property type="nucleotide sequence ID" value="NZ_JBHLWR010000006.1"/>
</dbReference>
<evidence type="ECO:0000256" key="2">
    <source>
        <dbReference type="SAM" id="MobiDB-lite"/>
    </source>
</evidence>
<dbReference type="InterPro" id="IPR036388">
    <property type="entry name" value="WH-like_DNA-bd_sf"/>
</dbReference>
<name>A0ABV7LDV2_9HYPH</name>
<dbReference type="EMBL" id="JBHRUV010000031">
    <property type="protein sequence ID" value="MFC3266125.1"/>
    <property type="molecule type" value="Genomic_DNA"/>
</dbReference>
<dbReference type="Proteomes" id="UP001595536">
    <property type="component" value="Unassembled WGS sequence"/>
</dbReference>
<feature type="domain" description="Smf/DprA SLOG" evidence="3">
    <location>
        <begin position="81"/>
        <end position="287"/>
    </location>
</feature>
<dbReference type="PANTHER" id="PTHR43022:SF1">
    <property type="entry name" value="PROTEIN SMF"/>
    <property type="match status" value="1"/>
</dbReference>
<dbReference type="Pfam" id="PF21102">
    <property type="entry name" value="DprA_N"/>
    <property type="match status" value="1"/>
</dbReference>
<evidence type="ECO:0000256" key="1">
    <source>
        <dbReference type="ARBA" id="ARBA00006525"/>
    </source>
</evidence>
<feature type="domain" description="DprA winged helix" evidence="4">
    <location>
        <begin position="352"/>
        <end position="409"/>
    </location>
</feature>
<comment type="similarity">
    <text evidence="1">Belongs to the DprA/Smf family.</text>
</comment>
<keyword evidence="6" id="KW-1185">Reference proteome</keyword>
<dbReference type="InterPro" id="IPR003488">
    <property type="entry name" value="DprA"/>
</dbReference>
<evidence type="ECO:0000313" key="5">
    <source>
        <dbReference type="EMBL" id="MFC3266125.1"/>
    </source>
</evidence>
<evidence type="ECO:0000259" key="3">
    <source>
        <dbReference type="Pfam" id="PF02481"/>
    </source>
</evidence>
<comment type="caution">
    <text evidence="5">The sequence shown here is derived from an EMBL/GenBank/DDBJ whole genome shotgun (WGS) entry which is preliminary data.</text>
</comment>